<name>A0A4C1VHV4_EUMVA</name>
<keyword evidence="2" id="KW-0472">Membrane</keyword>
<keyword evidence="2" id="KW-0812">Transmembrane</keyword>
<evidence type="ECO:0000313" key="4">
    <source>
        <dbReference type="Proteomes" id="UP000299102"/>
    </source>
</evidence>
<evidence type="ECO:0000256" key="1">
    <source>
        <dbReference type="SAM" id="MobiDB-lite"/>
    </source>
</evidence>
<keyword evidence="2" id="KW-1133">Transmembrane helix</keyword>
<dbReference type="Proteomes" id="UP000299102">
    <property type="component" value="Unassembled WGS sequence"/>
</dbReference>
<feature type="region of interest" description="Disordered" evidence="1">
    <location>
        <begin position="80"/>
        <end position="110"/>
    </location>
</feature>
<feature type="compositionally biased region" description="Basic and acidic residues" evidence="1">
    <location>
        <begin position="80"/>
        <end position="101"/>
    </location>
</feature>
<comment type="caution">
    <text evidence="3">The sequence shown here is derived from an EMBL/GenBank/DDBJ whole genome shotgun (WGS) entry which is preliminary data.</text>
</comment>
<evidence type="ECO:0000256" key="2">
    <source>
        <dbReference type="SAM" id="Phobius"/>
    </source>
</evidence>
<accession>A0A4C1VHV4</accession>
<feature type="transmembrane region" description="Helical" evidence="2">
    <location>
        <begin position="21"/>
        <end position="39"/>
    </location>
</feature>
<gene>
    <name evidence="3" type="ORF">EVAR_18113_1</name>
</gene>
<sequence>MTLSHAVMPPLSRRPLPSYACMARKMVIIIILYIYIHVINDIAQCKLSVMPIDLFIEYQLISNNTISLIIKTALSEEGLRMTPGRDRERERARGRDRERGRAGHTFARNPDPTSVFDSVSVSFRSWSSLRFSSDQILFSSWSQNSLPHPGFNPDFATSHDSDLDEVGSMRRSKSKNEENEPREDRSGSVFVSRGHVESESTPKPLVTHAVGGGADAHRAGP</sequence>
<protein>
    <submittedName>
        <fullName evidence="3">Uncharacterized protein</fullName>
    </submittedName>
</protein>
<feature type="region of interest" description="Disordered" evidence="1">
    <location>
        <begin position="151"/>
        <end position="221"/>
    </location>
</feature>
<dbReference type="AlphaFoldDB" id="A0A4C1VHV4"/>
<evidence type="ECO:0000313" key="3">
    <source>
        <dbReference type="EMBL" id="GBP38233.1"/>
    </source>
</evidence>
<reference evidence="3 4" key="1">
    <citation type="journal article" date="2019" name="Commun. Biol.">
        <title>The bagworm genome reveals a unique fibroin gene that provides high tensile strength.</title>
        <authorList>
            <person name="Kono N."/>
            <person name="Nakamura H."/>
            <person name="Ohtoshi R."/>
            <person name="Tomita M."/>
            <person name="Numata K."/>
            <person name="Arakawa K."/>
        </authorList>
    </citation>
    <scope>NUCLEOTIDE SEQUENCE [LARGE SCALE GENOMIC DNA]</scope>
</reference>
<keyword evidence="4" id="KW-1185">Reference proteome</keyword>
<dbReference type="EMBL" id="BGZK01000345">
    <property type="protein sequence ID" value="GBP38233.1"/>
    <property type="molecule type" value="Genomic_DNA"/>
</dbReference>
<feature type="compositionally biased region" description="Basic and acidic residues" evidence="1">
    <location>
        <begin position="174"/>
        <end position="186"/>
    </location>
</feature>
<proteinExistence type="predicted"/>
<organism evidence="3 4">
    <name type="scientific">Eumeta variegata</name>
    <name type="common">Bagworm moth</name>
    <name type="synonym">Eumeta japonica</name>
    <dbReference type="NCBI Taxonomy" id="151549"/>
    <lineage>
        <taxon>Eukaryota</taxon>
        <taxon>Metazoa</taxon>
        <taxon>Ecdysozoa</taxon>
        <taxon>Arthropoda</taxon>
        <taxon>Hexapoda</taxon>
        <taxon>Insecta</taxon>
        <taxon>Pterygota</taxon>
        <taxon>Neoptera</taxon>
        <taxon>Endopterygota</taxon>
        <taxon>Lepidoptera</taxon>
        <taxon>Glossata</taxon>
        <taxon>Ditrysia</taxon>
        <taxon>Tineoidea</taxon>
        <taxon>Psychidae</taxon>
        <taxon>Oiketicinae</taxon>
        <taxon>Eumeta</taxon>
    </lineage>
</organism>